<reference evidence="1" key="1">
    <citation type="journal article" date="2019" name="bioRxiv">
        <title>The Genome of the Zebra Mussel, Dreissena polymorpha: A Resource for Invasive Species Research.</title>
        <authorList>
            <person name="McCartney M.A."/>
            <person name="Auch B."/>
            <person name="Kono T."/>
            <person name="Mallez S."/>
            <person name="Zhang Y."/>
            <person name="Obille A."/>
            <person name="Becker A."/>
            <person name="Abrahante J.E."/>
            <person name="Garbe J."/>
            <person name="Badalamenti J.P."/>
            <person name="Herman A."/>
            <person name="Mangelson H."/>
            <person name="Liachko I."/>
            <person name="Sullivan S."/>
            <person name="Sone E.D."/>
            <person name="Koren S."/>
            <person name="Silverstein K.A.T."/>
            <person name="Beckman K.B."/>
            <person name="Gohl D.M."/>
        </authorList>
    </citation>
    <scope>NUCLEOTIDE SEQUENCE</scope>
    <source>
        <strain evidence="1">Duluth1</strain>
        <tissue evidence="1">Whole animal</tissue>
    </source>
</reference>
<name>A0A9D4HVW0_DREPO</name>
<evidence type="ECO:0000313" key="2">
    <source>
        <dbReference type="Proteomes" id="UP000828390"/>
    </source>
</evidence>
<dbReference type="AlphaFoldDB" id="A0A9D4HVW0"/>
<dbReference type="Proteomes" id="UP000828390">
    <property type="component" value="Unassembled WGS sequence"/>
</dbReference>
<comment type="caution">
    <text evidence="1">The sequence shown here is derived from an EMBL/GenBank/DDBJ whole genome shotgun (WGS) entry which is preliminary data.</text>
</comment>
<protein>
    <submittedName>
        <fullName evidence="1">Uncharacterized protein</fullName>
    </submittedName>
</protein>
<evidence type="ECO:0000313" key="1">
    <source>
        <dbReference type="EMBL" id="KAH3734618.1"/>
    </source>
</evidence>
<sequence>MGLKCVPGLSRMHTDNQGINMVLPGPYTAVPGPNTVPTRITPDGSINTAVF</sequence>
<organism evidence="1 2">
    <name type="scientific">Dreissena polymorpha</name>
    <name type="common">Zebra mussel</name>
    <name type="synonym">Mytilus polymorpha</name>
    <dbReference type="NCBI Taxonomy" id="45954"/>
    <lineage>
        <taxon>Eukaryota</taxon>
        <taxon>Metazoa</taxon>
        <taxon>Spiralia</taxon>
        <taxon>Lophotrochozoa</taxon>
        <taxon>Mollusca</taxon>
        <taxon>Bivalvia</taxon>
        <taxon>Autobranchia</taxon>
        <taxon>Heteroconchia</taxon>
        <taxon>Euheterodonta</taxon>
        <taxon>Imparidentia</taxon>
        <taxon>Neoheterodontei</taxon>
        <taxon>Myida</taxon>
        <taxon>Dreissenoidea</taxon>
        <taxon>Dreissenidae</taxon>
        <taxon>Dreissena</taxon>
    </lineage>
</organism>
<reference evidence="1" key="2">
    <citation type="submission" date="2020-11" db="EMBL/GenBank/DDBJ databases">
        <authorList>
            <person name="McCartney M.A."/>
            <person name="Auch B."/>
            <person name="Kono T."/>
            <person name="Mallez S."/>
            <person name="Becker A."/>
            <person name="Gohl D.M."/>
            <person name="Silverstein K.A.T."/>
            <person name="Koren S."/>
            <person name="Bechman K.B."/>
            <person name="Herman A."/>
            <person name="Abrahante J.E."/>
            <person name="Garbe J."/>
        </authorList>
    </citation>
    <scope>NUCLEOTIDE SEQUENCE</scope>
    <source>
        <strain evidence="1">Duluth1</strain>
        <tissue evidence="1">Whole animal</tissue>
    </source>
</reference>
<dbReference type="EMBL" id="JAIWYP010000011">
    <property type="protein sequence ID" value="KAH3734618.1"/>
    <property type="molecule type" value="Genomic_DNA"/>
</dbReference>
<proteinExistence type="predicted"/>
<keyword evidence="2" id="KW-1185">Reference proteome</keyword>
<accession>A0A9D4HVW0</accession>
<gene>
    <name evidence="1" type="ORF">DPMN_041057</name>
</gene>